<reference evidence="2 3" key="1">
    <citation type="submission" date="2017-02" db="EMBL/GenBank/DDBJ databases">
        <authorList>
            <person name="Peterson S.W."/>
        </authorList>
    </citation>
    <scope>NUCLEOTIDE SEQUENCE [LARGE SCALE GENOMIC DNA]</scope>
    <source>
        <strain evidence="2 3">DSM 18034</strain>
    </source>
</reference>
<dbReference type="Proteomes" id="UP000189733">
    <property type="component" value="Unassembled WGS sequence"/>
</dbReference>
<accession>A0A1T4VQF1</accession>
<feature type="region of interest" description="Disordered" evidence="1">
    <location>
        <begin position="33"/>
        <end position="64"/>
    </location>
</feature>
<keyword evidence="3" id="KW-1185">Reference proteome</keyword>
<dbReference type="AlphaFoldDB" id="A0A1T4VQF1"/>
<proteinExistence type="predicted"/>
<organism evidence="2 3">
    <name type="scientific">Desulfobaculum bizertense DSM 18034</name>
    <dbReference type="NCBI Taxonomy" id="1121442"/>
    <lineage>
        <taxon>Bacteria</taxon>
        <taxon>Pseudomonadati</taxon>
        <taxon>Thermodesulfobacteriota</taxon>
        <taxon>Desulfovibrionia</taxon>
        <taxon>Desulfovibrionales</taxon>
        <taxon>Desulfovibrionaceae</taxon>
        <taxon>Desulfobaculum</taxon>
    </lineage>
</organism>
<dbReference type="RefSeq" id="WP_078683970.1">
    <property type="nucleotide sequence ID" value="NZ_FUYA01000002.1"/>
</dbReference>
<evidence type="ECO:0000313" key="3">
    <source>
        <dbReference type="Proteomes" id="UP000189733"/>
    </source>
</evidence>
<name>A0A1T4VQF1_9BACT</name>
<gene>
    <name evidence="2" type="ORF">SAMN02745702_00654</name>
</gene>
<protein>
    <submittedName>
        <fullName evidence="2">Uncharacterized protein</fullName>
    </submittedName>
</protein>
<dbReference type="EMBL" id="FUYA01000002">
    <property type="protein sequence ID" value="SKA66721.1"/>
    <property type="molecule type" value="Genomic_DNA"/>
</dbReference>
<evidence type="ECO:0000313" key="2">
    <source>
        <dbReference type="EMBL" id="SKA66721.1"/>
    </source>
</evidence>
<sequence length="64" mass="7312">MDYIIAIIILVALYFLLNKVILPKLGIKNCGSLPGSCKWEKQPPVDKEQETPLKQEETEEKKPE</sequence>
<feature type="compositionally biased region" description="Basic and acidic residues" evidence="1">
    <location>
        <begin position="38"/>
        <end position="64"/>
    </location>
</feature>
<evidence type="ECO:0000256" key="1">
    <source>
        <dbReference type="SAM" id="MobiDB-lite"/>
    </source>
</evidence>